<evidence type="ECO:0000313" key="2">
    <source>
        <dbReference type="Proteomes" id="UP001580430"/>
    </source>
</evidence>
<reference evidence="1 2" key="1">
    <citation type="submission" date="2024-09" db="EMBL/GenBank/DDBJ databases">
        <title>Paenibacillus zeirhizospherea sp. nov., isolated from surface of the maize (Zea mays) roots in a horticulture field, Hungary.</title>
        <authorList>
            <person name="Marton D."/>
            <person name="Farkas M."/>
            <person name="Bedics A."/>
            <person name="Toth E."/>
            <person name="Tancsics A."/>
            <person name="Boka K."/>
            <person name="Marati G."/>
            <person name="Kriszt B."/>
            <person name="Cserhati M."/>
        </authorList>
    </citation>
    <scope>NUCLEOTIDE SEQUENCE [LARGE SCALE GENOMIC DNA]</scope>
    <source>
        <strain evidence="1 2">JCM 18446</strain>
    </source>
</reference>
<sequence length="151" mass="17381">MTLAFDFDYDVSYIILCEEVSRTSADNIMIYKPFIDRTVSSLPAKFSFSIVAAVAVGNNRDLKESYIRIFNKANEVLWEIDLMKSHLDGDELYDEDRIQRRNSSFTYEIGLTPDVPVTFNEEGLYRAVIELNGKVLGKTFFYLKVGDEYAE</sequence>
<evidence type="ECO:0000313" key="1">
    <source>
        <dbReference type="EMBL" id="MFB5760201.1"/>
    </source>
</evidence>
<proteinExistence type="predicted"/>
<keyword evidence="2" id="KW-1185">Reference proteome</keyword>
<organism evidence="1 2">
    <name type="scientific">Paenibacillus medicaginis</name>
    <dbReference type="NCBI Taxonomy" id="1470560"/>
    <lineage>
        <taxon>Bacteria</taxon>
        <taxon>Bacillati</taxon>
        <taxon>Bacillota</taxon>
        <taxon>Bacilli</taxon>
        <taxon>Bacillales</taxon>
        <taxon>Paenibacillaceae</taxon>
        <taxon>Paenibacillus</taxon>
    </lineage>
</organism>
<protein>
    <submittedName>
        <fullName evidence="1">Uncharacterized protein</fullName>
    </submittedName>
</protein>
<dbReference type="RefSeq" id="WP_375519376.1">
    <property type="nucleotide sequence ID" value="NZ_JBHIRY010000005.1"/>
</dbReference>
<gene>
    <name evidence="1" type="ORF">ACE5LO_07315</name>
</gene>
<comment type="caution">
    <text evidence="1">The sequence shown here is derived from an EMBL/GenBank/DDBJ whole genome shotgun (WGS) entry which is preliminary data.</text>
</comment>
<name>A0ABV5BYG2_9BACL</name>
<dbReference type="EMBL" id="JBHIRY010000005">
    <property type="protein sequence ID" value="MFB5760201.1"/>
    <property type="molecule type" value="Genomic_DNA"/>
</dbReference>
<dbReference type="Proteomes" id="UP001580430">
    <property type="component" value="Unassembled WGS sequence"/>
</dbReference>
<accession>A0ABV5BYG2</accession>